<reference evidence="5 6" key="1">
    <citation type="journal article" date="2012" name="Genome Biol.">
        <title>Sequencing three crocodilian genomes to illuminate the evolution of archosaurs and amniotes.</title>
        <authorList>
            <person name="St John J.A."/>
            <person name="Braun E.L."/>
            <person name="Isberg S.R."/>
            <person name="Miles L.G."/>
            <person name="Chong A.Y."/>
            <person name="Gongora J."/>
            <person name="Dalzell P."/>
            <person name="Moran C."/>
            <person name="Bed'hom B."/>
            <person name="Abzhanov A."/>
            <person name="Burgess S.C."/>
            <person name="Cooksey A.M."/>
            <person name="Castoe T.A."/>
            <person name="Crawford N.G."/>
            <person name="Densmore L.D."/>
            <person name="Drew J.C."/>
            <person name="Edwards S.V."/>
            <person name="Faircloth B.C."/>
            <person name="Fujita M.K."/>
            <person name="Greenwold M.J."/>
            <person name="Hoffmann F.G."/>
            <person name="Howard J.M."/>
            <person name="Iguchi T."/>
            <person name="Janes D.E."/>
            <person name="Khan S.Y."/>
            <person name="Kohno S."/>
            <person name="de Koning A.J."/>
            <person name="Lance S.L."/>
            <person name="McCarthy F.M."/>
            <person name="McCormack J.E."/>
            <person name="Merchant M.E."/>
            <person name="Peterson D.G."/>
            <person name="Pollock D.D."/>
            <person name="Pourmand N."/>
            <person name="Raney B.J."/>
            <person name="Roessler K.A."/>
            <person name="Sanford J.R."/>
            <person name="Sawyer R.H."/>
            <person name="Schmidt C.J."/>
            <person name="Triplett E.W."/>
            <person name="Tuberville T.D."/>
            <person name="Venegas-Anaya M."/>
            <person name="Howard J.T."/>
            <person name="Jarvis E.D."/>
            <person name="Guillette L.J.Jr."/>
            <person name="Glenn T.C."/>
            <person name="Green R.E."/>
            <person name="Ray D.A."/>
        </authorList>
    </citation>
    <scope>NUCLEOTIDE SEQUENCE [LARGE SCALE GENOMIC DNA]</scope>
    <source>
        <strain evidence="5">KSC_2009_1</strain>
    </source>
</reference>
<dbReference type="Proteomes" id="UP000050525">
    <property type="component" value="Unassembled WGS sequence"/>
</dbReference>
<dbReference type="SUPFAM" id="SSF47986">
    <property type="entry name" value="DEATH domain"/>
    <property type="match status" value="1"/>
</dbReference>
<dbReference type="Gene3D" id="1.10.533.10">
    <property type="entry name" value="Death Domain, Fas"/>
    <property type="match status" value="1"/>
</dbReference>
<protein>
    <recommendedName>
        <fullName evidence="4">Pyrin domain-containing protein</fullName>
    </recommendedName>
</protein>
<dbReference type="PROSITE" id="PS50824">
    <property type="entry name" value="DAPIN"/>
    <property type="match status" value="1"/>
</dbReference>
<dbReference type="Pfam" id="PF02758">
    <property type="entry name" value="PYRIN"/>
    <property type="match status" value="1"/>
</dbReference>
<dbReference type="CDD" id="cd08321">
    <property type="entry name" value="Pyrin_ASC-like"/>
    <property type="match status" value="1"/>
</dbReference>
<dbReference type="AlphaFoldDB" id="A0A151ND21"/>
<evidence type="ECO:0000256" key="1">
    <source>
        <dbReference type="ARBA" id="ARBA00004496"/>
    </source>
</evidence>
<dbReference type="InterPro" id="IPR032675">
    <property type="entry name" value="LRR_dom_sf"/>
</dbReference>
<dbReference type="EMBL" id="AKHW03003359">
    <property type="protein sequence ID" value="KYO34696.1"/>
    <property type="molecule type" value="Genomic_DNA"/>
</dbReference>
<dbReference type="GO" id="GO:0005737">
    <property type="term" value="C:cytoplasm"/>
    <property type="evidence" value="ECO:0007669"/>
    <property type="project" value="UniProtKB-SubCell"/>
</dbReference>
<sequence length="269" mass="30030">MEVLWGHLENLSEKDYKHFKFILSEFPFDDKPSVAWGKLEKAPRTDVAILLRRHYGMERAVDATIKVFKRINRRDLAAKLQEEKDTAPGHGQSCGRSGKGYREMYTEQLQIHKRQELSSWEQKKRSSIYLLCEALKDPQCKVKKIWLQECHLTDTCGGDLADTLSTSLNLAELDLTGNSGLGAGGVQLLCEGLRHPSCKLQTLRLWGCDLTDACCGDLATALGTSPNLTELDLSFVTGLGAGSMQLLLWGLRHPCCKLQTLRRGARGVL</sequence>
<name>A0A151ND21_ALLMI</name>
<evidence type="ECO:0000313" key="6">
    <source>
        <dbReference type="Proteomes" id="UP000050525"/>
    </source>
</evidence>
<dbReference type="InterPro" id="IPR011029">
    <property type="entry name" value="DEATH-like_dom_sf"/>
</dbReference>
<feature type="domain" description="Pyrin" evidence="4">
    <location>
        <begin position="1"/>
        <end position="86"/>
    </location>
</feature>
<evidence type="ECO:0000259" key="4">
    <source>
        <dbReference type="PROSITE" id="PS50824"/>
    </source>
</evidence>
<dbReference type="InterPro" id="IPR050637">
    <property type="entry name" value="NLRP_innate_immun_reg"/>
</dbReference>
<comment type="caution">
    <text evidence="5">The sequence shown here is derived from an EMBL/GenBank/DDBJ whole genome shotgun (WGS) entry which is preliminary data.</text>
</comment>
<dbReference type="SMART" id="SM01289">
    <property type="entry name" value="PYRIN"/>
    <property type="match status" value="1"/>
</dbReference>
<dbReference type="InterPro" id="IPR004020">
    <property type="entry name" value="DAPIN"/>
</dbReference>
<evidence type="ECO:0000256" key="2">
    <source>
        <dbReference type="ARBA" id="ARBA00022490"/>
    </source>
</evidence>
<dbReference type="PANTHER" id="PTHR45690:SF19">
    <property type="entry name" value="NACHT, LRR AND PYD DOMAINS-CONTAINING PROTEIN 3"/>
    <property type="match status" value="1"/>
</dbReference>
<keyword evidence="6" id="KW-1185">Reference proteome</keyword>
<dbReference type="GO" id="GO:0050727">
    <property type="term" value="P:regulation of inflammatory response"/>
    <property type="evidence" value="ECO:0007669"/>
    <property type="project" value="TreeGrafter"/>
</dbReference>
<accession>A0A151ND21</accession>
<gene>
    <name evidence="5" type="ORF">Y1Q_0020170</name>
</gene>
<evidence type="ECO:0000313" key="5">
    <source>
        <dbReference type="EMBL" id="KYO34696.1"/>
    </source>
</evidence>
<keyword evidence="3" id="KW-0677">Repeat</keyword>
<dbReference type="PANTHER" id="PTHR45690">
    <property type="entry name" value="NACHT, LRR AND PYD DOMAINS-CONTAINING PROTEIN 12"/>
    <property type="match status" value="1"/>
</dbReference>
<dbReference type="Gene3D" id="3.80.10.10">
    <property type="entry name" value="Ribonuclease Inhibitor"/>
    <property type="match status" value="1"/>
</dbReference>
<proteinExistence type="predicted"/>
<dbReference type="SUPFAM" id="SSF52047">
    <property type="entry name" value="RNI-like"/>
    <property type="match status" value="1"/>
</dbReference>
<evidence type="ECO:0000256" key="3">
    <source>
        <dbReference type="ARBA" id="ARBA00022737"/>
    </source>
</evidence>
<organism evidence="5 6">
    <name type="scientific">Alligator mississippiensis</name>
    <name type="common">American alligator</name>
    <dbReference type="NCBI Taxonomy" id="8496"/>
    <lineage>
        <taxon>Eukaryota</taxon>
        <taxon>Metazoa</taxon>
        <taxon>Chordata</taxon>
        <taxon>Craniata</taxon>
        <taxon>Vertebrata</taxon>
        <taxon>Euteleostomi</taxon>
        <taxon>Archelosauria</taxon>
        <taxon>Archosauria</taxon>
        <taxon>Crocodylia</taxon>
        <taxon>Alligatoridae</taxon>
        <taxon>Alligatorinae</taxon>
        <taxon>Alligator</taxon>
    </lineage>
</organism>
<comment type="subcellular location">
    <subcellularLocation>
        <location evidence="1">Cytoplasm</location>
    </subcellularLocation>
</comment>
<dbReference type="SMART" id="SM00368">
    <property type="entry name" value="LRR_RI"/>
    <property type="match status" value="4"/>
</dbReference>
<keyword evidence="2" id="KW-0963">Cytoplasm</keyword>